<reference evidence="2 3" key="1">
    <citation type="submission" date="2018-06" db="EMBL/GenBank/DDBJ databases">
        <title>A transcriptomic atlas of mushroom development highlights an independent origin of complex multicellularity.</title>
        <authorList>
            <consortium name="DOE Joint Genome Institute"/>
            <person name="Krizsan K."/>
            <person name="Almasi E."/>
            <person name="Merenyi Z."/>
            <person name="Sahu N."/>
            <person name="Viragh M."/>
            <person name="Koszo T."/>
            <person name="Mondo S."/>
            <person name="Kiss B."/>
            <person name="Balint B."/>
            <person name="Kues U."/>
            <person name="Barry K."/>
            <person name="Hegedus J.C."/>
            <person name="Henrissat B."/>
            <person name="Johnson J."/>
            <person name="Lipzen A."/>
            <person name="Ohm R."/>
            <person name="Nagy I."/>
            <person name="Pangilinan J."/>
            <person name="Yan J."/>
            <person name="Xiong Y."/>
            <person name="Grigoriev I.V."/>
            <person name="Hibbett D.S."/>
            <person name="Nagy L.G."/>
        </authorList>
    </citation>
    <scope>NUCLEOTIDE SEQUENCE [LARGE SCALE GENOMIC DNA]</scope>
    <source>
        <strain evidence="2 3">SZMC22713</strain>
    </source>
</reference>
<dbReference type="InterPro" id="IPR003673">
    <property type="entry name" value="CoA-Trfase_fam_III"/>
</dbReference>
<evidence type="ECO:0000313" key="2">
    <source>
        <dbReference type="EMBL" id="TDL16558.1"/>
    </source>
</evidence>
<dbReference type="EMBL" id="ML170240">
    <property type="protein sequence ID" value="TDL16558.1"/>
    <property type="molecule type" value="Genomic_DNA"/>
</dbReference>
<dbReference type="AlphaFoldDB" id="A0A4Y7PN65"/>
<dbReference type="PANTHER" id="PTHR48228">
    <property type="entry name" value="SUCCINYL-COA--D-CITRAMALATE COA-TRANSFERASE"/>
    <property type="match status" value="1"/>
</dbReference>
<dbReference type="Gene3D" id="3.30.1540.10">
    <property type="entry name" value="formyl-coa transferase, domain 3"/>
    <property type="match status" value="1"/>
</dbReference>
<dbReference type="GO" id="GO:0016740">
    <property type="term" value="F:transferase activity"/>
    <property type="evidence" value="ECO:0007669"/>
    <property type="project" value="UniProtKB-KW"/>
</dbReference>
<gene>
    <name evidence="2" type="ORF">BD410DRAFT_795206</name>
</gene>
<keyword evidence="2" id="KW-0808">Transferase</keyword>
<dbReference type="OrthoDB" id="16747at2759"/>
<dbReference type="SUPFAM" id="SSF89796">
    <property type="entry name" value="CoA-transferase family III (CaiB/BaiF)"/>
    <property type="match status" value="1"/>
</dbReference>
<dbReference type="Gene3D" id="3.40.50.10540">
    <property type="entry name" value="Crotonobetainyl-coa:carnitine coa-transferase, domain 1"/>
    <property type="match status" value="1"/>
</dbReference>
<dbReference type="PANTHER" id="PTHR48228:SF5">
    <property type="entry name" value="ALPHA-METHYLACYL-COA RACEMASE"/>
    <property type="match status" value="1"/>
</dbReference>
<dbReference type="VEuPathDB" id="FungiDB:BD410DRAFT_795206"/>
<protein>
    <submittedName>
        <fullName evidence="2">CoA-transferase family III</fullName>
    </submittedName>
</protein>
<comment type="similarity">
    <text evidence="1">Belongs to the CoA-transferase III family.</text>
</comment>
<dbReference type="InterPro" id="IPR023606">
    <property type="entry name" value="CoA-Trfase_III_dom_1_sf"/>
</dbReference>
<accession>A0A4Y7PN65</accession>
<dbReference type="Proteomes" id="UP000294933">
    <property type="component" value="Unassembled WGS sequence"/>
</dbReference>
<name>A0A4Y7PN65_9AGAM</name>
<dbReference type="InterPro" id="IPR050509">
    <property type="entry name" value="CoA-transferase_III"/>
</dbReference>
<evidence type="ECO:0000313" key="3">
    <source>
        <dbReference type="Proteomes" id="UP000294933"/>
    </source>
</evidence>
<dbReference type="InterPro" id="IPR044855">
    <property type="entry name" value="CoA-Trfase_III_dom3_sf"/>
</dbReference>
<dbReference type="STRING" id="50990.A0A4Y7PN65"/>
<sequence>MSRTPLHGLKVVEFAGLAPGPFAGLILADWGASVTRVDRVDQTTSTDILCRGKRSLAVNPKVPDGRDLLLKLISDADVLIDPFRPGVLEKLGLGPDVFLGKNGLNSRLVYARLSGFTRTGEYKDMAGHDINYLALTGVLSMLPGPDGKPGFPLNILADFAGGGLMCAQGILLALLSRSSTGKGQVVHSDMVSGARYISSFPLLHSLVKSPFFGDGSERSANILDGGAPFYNVYTCKDGKFMSVGCLEPQFFAVFIENFVKALPKEFTSFQGGWQPTLESRTDRDTWPELRSFLERGFKTKSRDEWARVFYGTDACAVPVLTPAEAAQASSPLPAPHPELLQTPALPLPSTARHAKASLNLKPGHHTEEILMELGLTAEQRKILDTSGALGGEAKARL</sequence>
<keyword evidence="3" id="KW-1185">Reference proteome</keyword>
<proteinExistence type="inferred from homology"/>
<dbReference type="Pfam" id="PF02515">
    <property type="entry name" value="CoA_transf_3"/>
    <property type="match status" value="1"/>
</dbReference>
<organism evidence="2 3">
    <name type="scientific">Rickenella mellea</name>
    <dbReference type="NCBI Taxonomy" id="50990"/>
    <lineage>
        <taxon>Eukaryota</taxon>
        <taxon>Fungi</taxon>
        <taxon>Dikarya</taxon>
        <taxon>Basidiomycota</taxon>
        <taxon>Agaricomycotina</taxon>
        <taxon>Agaricomycetes</taxon>
        <taxon>Hymenochaetales</taxon>
        <taxon>Rickenellaceae</taxon>
        <taxon>Rickenella</taxon>
    </lineage>
</organism>
<evidence type="ECO:0000256" key="1">
    <source>
        <dbReference type="ARBA" id="ARBA00008383"/>
    </source>
</evidence>